<accession>A0ABP8TDG3</accession>
<gene>
    <name evidence="9" type="ORF">GCM10023195_08550</name>
</gene>
<dbReference type="PANTHER" id="PTHR43133:SF8">
    <property type="entry name" value="RNA POLYMERASE SIGMA FACTOR HI_1459-RELATED"/>
    <property type="match status" value="1"/>
</dbReference>
<dbReference type="SUPFAM" id="SSF88946">
    <property type="entry name" value="Sigma2 domain of RNA polymerase sigma factors"/>
    <property type="match status" value="1"/>
</dbReference>
<comment type="similarity">
    <text evidence="1">Belongs to the sigma-70 factor family. ECF subfamily.</text>
</comment>
<proteinExistence type="inferred from homology"/>
<dbReference type="NCBIfam" id="TIGR02937">
    <property type="entry name" value="sigma70-ECF"/>
    <property type="match status" value="1"/>
</dbReference>
<dbReference type="InterPro" id="IPR013325">
    <property type="entry name" value="RNA_pol_sigma_r2"/>
</dbReference>
<dbReference type="InterPro" id="IPR007627">
    <property type="entry name" value="RNA_pol_sigma70_r2"/>
</dbReference>
<dbReference type="InterPro" id="IPR036388">
    <property type="entry name" value="WH-like_DNA-bd_sf"/>
</dbReference>
<dbReference type="Pfam" id="PF08281">
    <property type="entry name" value="Sigma70_r4_2"/>
    <property type="match status" value="1"/>
</dbReference>
<sequence length="193" mass="21473">MKVTETDIRRPIVTALTEDLDTGFVALFDAYRDVVFSAALRLCGRWADAEDLTAETFLRAYRALAGYAPQRVESLQPRPWLMTILANLWRNTLRSAARHPPPAPLETAPEAADPAEPTEQVAERSETGRELAALLGELTEEQRLAVVLRHVADMPVTEIATVLGAPEGTVKSHISRGLKRLRLLYPGRNDEHR</sequence>
<organism evidence="9 10">
    <name type="scientific">Actinoallomurus liliacearum</name>
    <dbReference type="NCBI Taxonomy" id="1080073"/>
    <lineage>
        <taxon>Bacteria</taxon>
        <taxon>Bacillati</taxon>
        <taxon>Actinomycetota</taxon>
        <taxon>Actinomycetes</taxon>
        <taxon>Streptosporangiales</taxon>
        <taxon>Thermomonosporaceae</taxon>
        <taxon>Actinoallomurus</taxon>
    </lineage>
</organism>
<dbReference type="Proteomes" id="UP001500212">
    <property type="component" value="Unassembled WGS sequence"/>
</dbReference>
<feature type="domain" description="RNA polymerase sigma factor 70 region 4 type 2" evidence="8">
    <location>
        <begin position="129"/>
        <end position="181"/>
    </location>
</feature>
<dbReference type="Gene3D" id="1.10.10.10">
    <property type="entry name" value="Winged helix-like DNA-binding domain superfamily/Winged helix DNA-binding domain"/>
    <property type="match status" value="1"/>
</dbReference>
<evidence type="ECO:0000256" key="5">
    <source>
        <dbReference type="ARBA" id="ARBA00023163"/>
    </source>
</evidence>
<evidence type="ECO:0008006" key="11">
    <source>
        <dbReference type="Google" id="ProtNLM"/>
    </source>
</evidence>
<keyword evidence="5" id="KW-0804">Transcription</keyword>
<evidence type="ECO:0000256" key="2">
    <source>
        <dbReference type="ARBA" id="ARBA00023015"/>
    </source>
</evidence>
<evidence type="ECO:0000313" key="9">
    <source>
        <dbReference type="EMBL" id="GAA4602699.1"/>
    </source>
</evidence>
<dbReference type="SUPFAM" id="SSF88659">
    <property type="entry name" value="Sigma3 and sigma4 domains of RNA polymerase sigma factors"/>
    <property type="match status" value="1"/>
</dbReference>
<feature type="region of interest" description="Disordered" evidence="6">
    <location>
        <begin position="97"/>
        <end position="127"/>
    </location>
</feature>
<dbReference type="InterPro" id="IPR013324">
    <property type="entry name" value="RNA_pol_sigma_r3/r4-like"/>
</dbReference>
<evidence type="ECO:0000259" key="7">
    <source>
        <dbReference type="Pfam" id="PF04542"/>
    </source>
</evidence>
<dbReference type="Gene3D" id="1.10.1740.10">
    <property type="match status" value="1"/>
</dbReference>
<dbReference type="InterPro" id="IPR013249">
    <property type="entry name" value="RNA_pol_sigma70_r4_t2"/>
</dbReference>
<protein>
    <recommendedName>
        <fullName evidence="11">RNA polymerase sigma factor</fullName>
    </recommendedName>
</protein>
<keyword evidence="10" id="KW-1185">Reference proteome</keyword>
<feature type="domain" description="RNA polymerase sigma-70 region 2" evidence="7">
    <location>
        <begin position="27"/>
        <end position="98"/>
    </location>
</feature>
<dbReference type="CDD" id="cd06171">
    <property type="entry name" value="Sigma70_r4"/>
    <property type="match status" value="1"/>
</dbReference>
<comment type="caution">
    <text evidence="9">The sequence shown here is derived from an EMBL/GenBank/DDBJ whole genome shotgun (WGS) entry which is preliminary data.</text>
</comment>
<reference evidence="10" key="1">
    <citation type="journal article" date="2019" name="Int. J. Syst. Evol. Microbiol.">
        <title>The Global Catalogue of Microorganisms (GCM) 10K type strain sequencing project: providing services to taxonomists for standard genome sequencing and annotation.</title>
        <authorList>
            <consortium name="The Broad Institute Genomics Platform"/>
            <consortium name="The Broad Institute Genome Sequencing Center for Infectious Disease"/>
            <person name="Wu L."/>
            <person name="Ma J."/>
        </authorList>
    </citation>
    <scope>NUCLEOTIDE SEQUENCE [LARGE SCALE GENOMIC DNA]</scope>
    <source>
        <strain evidence="10">JCM 17938</strain>
    </source>
</reference>
<feature type="compositionally biased region" description="Low complexity" evidence="6">
    <location>
        <begin position="105"/>
        <end position="119"/>
    </location>
</feature>
<evidence type="ECO:0000256" key="6">
    <source>
        <dbReference type="SAM" id="MobiDB-lite"/>
    </source>
</evidence>
<evidence type="ECO:0000256" key="3">
    <source>
        <dbReference type="ARBA" id="ARBA00023082"/>
    </source>
</evidence>
<dbReference type="InterPro" id="IPR014284">
    <property type="entry name" value="RNA_pol_sigma-70_dom"/>
</dbReference>
<dbReference type="InterPro" id="IPR039425">
    <property type="entry name" value="RNA_pol_sigma-70-like"/>
</dbReference>
<keyword evidence="4" id="KW-0238">DNA-binding</keyword>
<keyword evidence="2" id="KW-0805">Transcription regulation</keyword>
<dbReference type="EMBL" id="BAABHJ010000002">
    <property type="protein sequence ID" value="GAA4602699.1"/>
    <property type="molecule type" value="Genomic_DNA"/>
</dbReference>
<keyword evidence="3" id="KW-0731">Sigma factor</keyword>
<name>A0ABP8TDG3_9ACTN</name>
<evidence type="ECO:0000259" key="8">
    <source>
        <dbReference type="Pfam" id="PF08281"/>
    </source>
</evidence>
<dbReference type="PANTHER" id="PTHR43133">
    <property type="entry name" value="RNA POLYMERASE ECF-TYPE SIGMA FACTO"/>
    <property type="match status" value="1"/>
</dbReference>
<dbReference type="Pfam" id="PF04542">
    <property type="entry name" value="Sigma70_r2"/>
    <property type="match status" value="1"/>
</dbReference>
<evidence type="ECO:0000256" key="1">
    <source>
        <dbReference type="ARBA" id="ARBA00010641"/>
    </source>
</evidence>
<evidence type="ECO:0000256" key="4">
    <source>
        <dbReference type="ARBA" id="ARBA00023125"/>
    </source>
</evidence>
<evidence type="ECO:0000313" key="10">
    <source>
        <dbReference type="Proteomes" id="UP001500212"/>
    </source>
</evidence>